<feature type="domain" description="HTH cro/C1-type" evidence="2">
    <location>
        <begin position="64"/>
        <end position="118"/>
    </location>
</feature>
<dbReference type="InterPro" id="IPR050807">
    <property type="entry name" value="TransReg_Diox_bact_type"/>
</dbReference>
<organism evidence="3">
    <name type="scientific">marine metagenome</name>
    <dbReference type="NCBI Taxonomy" id="408172"/>
    <lineage>
        <taxon>unclassified sequences</taxon>
        <taxon>metagenomes</taxon>
        <taxon>ecological metagenomes</taxon>
    </lineage>
</organism>
<evidence type="ECO:0000313" key="3">
    <source>
        <dbReference type="EMBL" id="SVC82363.1"/>
    </source>
</evidence>
<feature type="non-terminal residue" evidence="3">
    <location>
        <position position="181"/>
    </location>
</feature>
<evidence type="ECO:0000259" key="2">
    <source>
        <dbReference type="PROSITE" id="PS50943"/>
    </source>
</evidence>
<proteinExistence type="predicted"/>
<dbReference type="GO" id="GO:0003700">
    <property type="term" value="F:DNA-binding transcription factor activity"/>
    <property type="evidence" value="ECO:0007669"/>
    <property type="project" value="TreeGrafter"/>
</dbReference>
<keyword evidence="1" id="KW-0238">DNA-binding</keyword>
<dbReference type="PROSITE" id="PS50943">
    <property type="entry name" value="HTH_CROC1"/>
    <property type="match status" value="1"/>
</dbReference>
<dbReference type="SUPFAM" id="SSF47413">
    <property type="entry name" value="lambda repressor-like DNA-binding domains"/>
    <property type="match status" value="1"/>
</dbReference>
<dbReference type="PANTHER" id="PTHR46797">
    <property type="entry name" value="HTH-TYPE TRANSCRIPTIONAL REGULATOR"/>
    <property type="match status" value="1"/>
</dbReference>
<gene>
    <name evidence="3" type="ORF">METZ01_LOCUS335217</name>
</gene>
<dbReference type="CDD" id="cd00093">
    <property type="entry name" value="HTH_XRE"/>
    <property type="match status" value="1"/>
</dbReference>
<dbReference type="EMBL" id="UINC01113021">
    <property type="protein sequence ID" value="SVC82363.1"/>
    <property type="molecule type" value="Genomic_DNA"/>
</dbReference>
<dbReference type="AlphaFoldDB" id="A0A382Q9U4"/>
<sequence length="181" mass="19745">MQIICSGGRIGGIGQRGIVTAPLVTKNGNTGMFEEQGDKIVEFASPVERGKRVKRLELCIGREVRQLRQKHSMTVTELAELASLSSGMLSKIENGLTSPSLATLQSLASALNVSVTALMRRFEERRDATFVPAGGGLKIQRRGTRAGHEYRVLGHSLGDEITMEPFVITLTDKSEVFPDFE</sequence>
<dbReference type="GO" id="GO:0005829">
    <property type="term" value="C:cytosol"/>
    <property type="evidence" value="ECO:0007669"/>
    <property type="project" value="TreeGrafter"/>
</dbReference>
<dbReference type="InterPro" id="IPR010982">
    <property type="entry name" value="Lambda_DNA-bd_dom_sf"/>
</dbReference>
<name>A0A382Q9U4_9ZZZZ</name>
<dbReference type="GO" id="GO:0003677">
    <property type="term" value="F:DNA binding"/>
    <property type="evidence" value="ECO:0007669"/>
    <property type="project" value="UniProtKB-KW"/>
</dbReference>
<reference evidence="3" key="1">
    <citation type="submission" date="2018-05" db="EMBL/GenBank/DDBJ databases">
        <authorList>
            <person name="Lanie J.A."/>
            <person name="Ng W.-L."/>
            <person name="Kazmierczak K.M."/>
            <person name="Andrzejewski T.M."/>
            <person name="Davidsen T.M."/>
            <person name="Wayne K.J."/>
            <person name="Tettelin H."/>
            <person name="Glass J.I."/>
            <person name="Rusch D."/>
            <person name="Podicherti R."/>
            <person name="Tsui H.-C.T."/>
            <person name="Winkler M.E."/>
        </authorList>
    </citation>
    <scope>NUCLEOTIDE SEQUENCE</scope>
</reference>
<accession>A0A382Q9U4</accession>
<protein>
    <recommendedName>
        <fullName evidence="2">HTH cro/C1-type domain-containing protein</fullName>
    </recommendedName>
</protein>
<dbReference type="Gene3D" id="1.10.260.40">
    <property type="entry name" value="lambda repressor-like DNA-binding domains"/>
    <property type="match status" value="1"/>
</dbReference>
<dbReference type="SMART" id="SM00530">
    <property type="entry name" value="HTH_XRE"/>
    <property type="match status" value="1"/>
</dbReference>
<dbReference type="InterPro" id="IPR001387">
    <property type="entry name" value="Cro/C1-type_HTH"/>
</dbReference>
<evidence type="ECO:0000256" key="1">
    <source>
        <dbReference type="ARBA" id="ARBA00023125"/>
    </source>
</evidence>
<dbReference type="Pfam" id="PF01381">
    <property type="entry name" value="HTH_3"/>
    <property type="match status" value="1"/>
</dbReference>
<dbReference type="PANTHER" id="PTHR46797:SF1">
    <property type="entry name" value="METHYLPHOSPHONATE SYNTHASE"/>
    <property type="match status" value="1"/>
</dbReference>